<gene>
    <name evidence="3" type="ORF">ACG01O_08045</name>
</gene>
<feature type="domain" description="Amidohydrolase-related" evidence="2">
    <location>
        <begin position="347"/>
        <end position="435"/>
    </location>
</feature>
<protein>
    <submittedName>
        <fullName evidence="3">Amidohydrolase family protein</fullName>
    </submittedName>
</protein>
<dbReference type="RefSeq" id="WP_394383337.1">
    <property type="nucleotide sequence ID" value="NZ_JBIGIB010000002.1"/>
</dbReference>
<reference evidence="3 4" key="1">
    <citation type="submission" date="2024-08" db="EMBL/GenBank/DDBJ databases">
        <authorList>
            <person name="Lu H."/>
        </authorList>
    </citation>
    <scope>NUCLEOTIDE SEQUENCE [LARGE SCALE GENOMIC DNA]</scope>
    <source>
        <strain evidence="3 4">BYS87W</strain>
    </source>
</reference>
<name>A0ABW7GX50_9BURK</name>
<evidence type="ECO:0000313" key="3">
    <source>
        <dbReference type="EMBL" id="MFG6466552.1"/>
    </source>
</evidence>
<comment type="caution">
    <text evidence="3">The sequence shown here is derived from an EMBL/GenBank/DDBJ whole genome shotgun (WGS) entry which is preliminary data.</text>
</comment>
<dbReference type="SUPFAM" id="SSF51556">
    <property type="entry name" value="Metallo-dependent hydrolases"/>
    <property type="match status" value="1"/>
</dbReference>
<accession>A0ABW7GX50</accession>
<dbReference type="InterPro" id="IPR006680">
    <property type="entry name" value="Amidohydro-rel"/>
</dbReference>
<dbReference type="InterPro" id="IPR011059">
    <property type="entry name" value="Metal-dep_hydrolase_composite"/>
</dbReference>
<dbReference type="SUPFAM" id="SSF51338">
    <property type="entry name" value="Composite domain of metallo-dependent hydrolases"/>
    <property type="match status" value="1"/>
</dbReference>
<sequence length="451" mass="47800">MKHATRTARRAALVTTLLTVLLGSTLTTAASPNTPPPAQREPLLLRNATLHPVSGPAVPDGSLLIEGGLIRAVGGADLATPPGTRTVDLGGRHVYPGFVAAHTVLGLAEIQSVLASTDVAEAGALNPNARALVAFNADSDLLPVTRAGGVLTALSVPGARGTGLITGTSALLQLEGWNWQDMALVPEFGLHIAVPRLRLNAALFPNQPEARLAEIRRSTEARLKQLDDAFDAAKAYALARAADPTTPVDTRWEAMRAVLPAAPGATPARPVVMHADDLAQIRFALDFAARHGLKLILHGGADAWRVADTLRERQVPVIIGGLLRLPMRRDDPPDALFSLPAQLAAAGVRYCIAEGGRDSSNARNLPFEAAHARAFGLSDDEALKSVTLYPAQILGIADKLGSLEVGKLATLFIADGDPLEPSTRIERVFVRGREVELSDRQTALRDKYLNR</sequence>
<dbReference type="PANTHER" id="PTHR43135">
    <property type="entry name" value="ALPHA-D-RIBOSE 1-METHYLPHOSPHONATE 5-TRIPHOSPHATE DIPHOSPHATASE"/>
    <property type="match status" value="1"/>
</dbReference>
<dbReference type="Proteomes" id="UP001606303">
    <property type="component" value="Unassembled WGS sequence"/>
</dbReference>
<dbReference type="InterPro" id="IPR051781">
    <property type="entry name" value="Metallo-dep_Hydrolase"/>
</dbReference>
<feature type="signal peptide" evidence="1">
    <location>
        <begin position="1"/>
        <end position="29"/>
    </location>
</feature>
<keyword evidence="1" id="KW-0732">Signal</keyword>
<evidence type="ECO:0000313" key="4">
    <source>
        <dbReference type="Proteomes" id="UP001606303"/>
    </source>
</evidence>
<organism evidence="3 4">
    <name type="scientific">Pelomonas baiyunensis</name>
    <dbReference type="NCBI Taxonomy" id="3299026"/>
    <lineage>
        <taxon>Bacteria</taxon>
        <taxon>Pseudomonadati</taxon>
        <taxon>Pseudomonadota</taxon>
        <taxon>Betaproteobacteria</taxon>
        <taxon>Burkholderiales</taxon>
        <taxon>Sphaerotilaceae</taxon>
        <taxon>Roseateles</taxon>
    </lineage>
</organism>
<dbReference type="Pfam" id="PF01979">
    <property type="entry name" value="Amidohydro_1"/>
    <property type="match status" value="1"/>
</dbReference>
<keyword evidence="4" id="KW-1185">Reference proteome</keyword>
<dbReference type="PANTHER" id="PTHR43135:SF3">
    <property type="entry name" value="ALPHA-D-RIBOSE 1-METHYLPHOSPHONATE 5-TRIPHOSPHATE DIPHOSPHATASE"/>
    <property type="match status" value="1"/>
</dbReference>
<dbReference type="InterPro" id="IPR032466">
    <property type="entry name" value="Metal_Hydrolase"/>
</dbReference>
<feature type="chain" id="PRO_5045223299" evidence="1">
    <location>
        <begin position="30"/>
        <end position="451"/>
    </location>
</feature>
<dbReference type="Gene3D" id="3.20.20.140">
    <property type="entry name" value="Metal-dependent hydrolases"/>
    <property type="match status" value="1"/>
</dbReference>
<proteinExistence type="predicted"/>
<evidence type="ECO:0000259" key="2">
    <source>
        <dbReference type="Pfam" id="PF01979"/>
    </source>
</evidence>
<evidence type="ECO:0000256" key="1">
    <source>
        <dbReference type="SAM" id="SignalP"/>
    </source>
</evidence>
<dbReference type="EMBL" id="JBIGIB010000002">
    <property type="protein sequence ID" value="MFG6466552.1"/>
    <property type="molecule type" value="Genomic_DNA"/>
</dbReference>